<dbReference type="Proteomes" id="UP001139981">
    <property type="component" value="Unassembled WGS sequence"/>
</dbReference>
<reference evidence="1" key="1">
    <citation type="submission" date="2022-07" db="EMBL/GenBank/DDBJ databases">
        <title>Phylogenomic reconstructions and comparative analyses of Kickxellomycotina fungi.</title>
        <authorList>
            <person name="Reynolds N.K."/>
            <person name="Stajich J.E."/>
            <person name="Barry K."/>
            <person name="Grigoriev I.V."/>
            <person name="Crous P."/>
            <person name="Smith M.E."/>
        </authorList>
    </citation>
    <scope>NUCLEOTIDE SEQUENCE</scope>
    <source>
        <strain evidence="1">CBS 190363</strain>
    </source>
</reference>
<sequence>MAPSHSREICFLDLTPSELNIAEALGERSPATIECLRINRCRMDSTTFACLVDDLCSHDLSALHTIDLSQNQLEGIEAGAALAKLLSQARAARFLLLGWNKLSLADFQPILALATTESTLHGTYSVECLDLRTNPLAVPPKRASAKSSKRRQAAEPNDEWIGSFVACMPKLTHVQLAQSTISDESLVLLLHSLTRTSPDIEYIGLEWLGLGNRLSALRSIMHNLAPLSPLLHLNLSANHLGDSGVSVIATSGAVLASLTLACNFITER</sequence>
<feature type="non-terminal residue" evidence="1">
    <location>
        <position position="268"/>
    </location>
</feature>
<proteinExistence type="predicted"/>
<evidence type="ECO:0000313" key="2">
    <source>
        <dbReference type="Proteomes" id="UP001139981"/>
    </source>
</evidence>
<protein>
    <submittedName>
        <fullName evidence="1">Uncharacterized protein</fullName>
    </submittedName>
</protein>
<accession>A0ACC1LXI3</accession>
<gene>
    <name evidence="1" type="ORF">IWW38_004609</name>
</gene>
<name>A0ACC1LXI3_9FUNG</name>
<comment type="caution">
    <text evidence="1">The sequence shown here is derived from an EMBL/GenBank/DDBJ whole genome shotgun (WGS) entry which is preliminary data.</text>
</comment>
<keyword evidence="2" id="KW-1185">Reference proteome</keyword>
<dbReference type="EMBL" id="JANBVB010001753">
    <property type="protein sequence ID" value="KAJ2889603.1"/>
    <property type="molecule type" value="Genomic_DNA"/>
</dbReference>
<evidence type="ECO:0000313" key="1">
    <source>
        <dbReference type="EMBL" id="KAJ2889603.1"/>
    </source>
</evidence>
<organism evidence="1 2">
    <name type="scientific">Coemansia aciculifera</name>
    <dbReference type="NCBI Taxonomy" id="417176"/>
    <lineage>
        <taxon>Eukaryota</taxon>
        <taxon>Fungi</taxon>
        <taxon>Fungi incertae sedis</taxon>
        <taxon>Zoopagomycota</taxon>
        <taxon>Kickxellomycotina</taxon>
        <taxon>Kickxellomycetes</taxon>
        <taxon>Kickxellales</taxon>
        <taxon>Kickxellaceae</taxon>
        <taxon>Coemansia</taxon>
    </lineage>
</organism>